<dbReference type="Proteomes" id="UP000000305">
    <property type="component" value="Unassembled WGS sequence"/>
</dbReference>
<sequence>MTTLKMFQDGKTLWEELATIRSTPVSDQLPSSSVLLQGRHLRGSLPFLPAALTPRRVPSTFFQQQLRRRQAEASSHQTRRVDVHSSALVVWARIGSRWLPDVVEAVCVEPHSYMVRLVDGRRFRHTRWAINLDYSSSSLAAPSPGLQFPFLSVGVLPNRNDFPVGPTHSGPVQLLPAPPPATPVPPLSDVAAPSQVTADSLIQLATPVRPSSRRYPVCLVSYRQAASSRLPCLLVPAVFASGSSVVFYLGCRCRIE</sequence>
<gene>
    <name evidence="1" type="ORF">DAPPUDRAFT_113806</name>
</gene>
<dbReference type="OrthoDB" id="6373546at2759"/>
<protein>
    <submittedName>
        <fullName evidence="1">Uncharacterized protein</fullName>
    </submittedName>
</protein>
<reference evidence="1 2" key="1">
    <citation type="journal article" date="2011" name="Science">
        <title>The ecoresponsive genome of Daphnia pulex.</title>
        <authorList>
            <person name="Colbourne J.K."/>
            <person name="Pfrender M.E."/>
            <person name="Gilbert D."/>
            <person name="Thomas W.K."/>
            <person name="Tucker A."/>
            <person name="Oakley T.H."/>
            <person name="Tokishita S."/>
            <person name="Aerts A."/>
            <person name="Arnold G.J."/>
            <person name="Basu M.K."/>
            <person name="Bauer D.J."/>
            <person name="Caceres C.E."/>
            <person name="Carmel L."/>
            <person name="Casola C."/>
            <person name="Choi J.H."/>
            <person name="Detter J.C."/>
            <person name="Dong Q."/>
            <person name="Dusheyko S."/>
            <person name="Eads B.D."/>
            <person name="Frohlich T."/>
            <person name="Geiler-Samerotte K.A."/>
            <person name="Gerlach D."/>
            <person name="Hatcher P."/>
            <person name="Jogdeo S."/>
            <person name="Krijgsveld J."/>
            <person name="Kriventseva E.V."/>
            <person name="Kultz D."/>
            <person name="Laforsch C."/>
            <person name="Lindquist E."/>
            <person name="Lopez J."/>
            <person name="Manak J.R."/>
            <person name="Muller J."/>
            <person name="Pangilinan J."/>
            <person name="Patwardhan R.P."/>
            <person name="Pitluck S."/>
            <person name="Pritham E.J."/>
            <person name="Rechtsteiner A."/>
            <person name="Rho M."/>
            <person name="Rogozin I.B."/>
            <person name="Sakarya O."/>
            <person name="Salamov A."/>
            <person name="Schaack S."/>
            <person name="Shapiro H."/>
            <person name="Shiga Y."/>
            <person name="Skalitzky C."/>
            <person name="Smith Z."/>
            <person name="Souvorov A."/>
            <person name="Sung W."/>
            <person name="Tang Z."/>
            <person name="Tsuchiya D."/>
            <person name="Tu H."/>
            <person name="Vos H."/>
            <person name="Wang M."/>
            <person name="Wolf Y.I."/>
            <person name="Yamagata H."/>
            <person name="Yamada T."/>
            <person name="Ye Y."/>
            <person name="Shaw J.R."/>
            <person name="Andrews J."/>
            <person name="Crease T.J."/>
            <person name="Tang H."/>
            <person name="Lucas S.M."/>
            <person name="Robertson H.M."/>
            <person name="Bork P."/>
            <person name="Koonin E.V."/>
            <person name="Zdobnov E.M."/>
            <person name="Grigoriev I.V."/>
            <person name="Lynch M."/>
            <person name="Boore J.L."/>
        </authorList>
    </citation>
    <scope>NUCLEOTIDE SEQUENCE [LARGE SCALE GENOMIC DNA]</scope>
</reference>
<dbReference type="PANTHER" id="PTHR33244:SF3">
    <property type="entry name" value="PEPTIDASE A2 DOMAIN-CONTAINING PROTEIN"/>
    <property type="match status" value="1"/>
</dbReference>
<dbReference type="KEGG" id="dpx:DAPPUDRAFT_113806"/>
<dbReference type="PANTHER" id="PTHR33244">
    <property type="entry name" value="INTEGRASE CATALYTIC DOMAIN-CONTAINING PROTEIN-RELATED"/>
    <property type="match status" value="1"/>
</dbReference>
<evidence type="ECO:0000313" key="1">
    <source>
        <dbReference type="EMBL" id="EFX69281.1"/>
    </source>
</evidence>
<name>E9HG57_DAPPU</name>
<keyword evidence="2" id="KW-1185">Reference proteome</keyword>
<accession>E9HG57</accession>
<organism evidence="1 2">
    <name type="scientific">Daphnia pulex</name>
    <name type="common">Water flea</name>
    <dbReference type="NCBI Taxonomy" id="6669"/>
    <lineage>
        <taxon>Eukaryota</taxon>
        <taxon>Metazoa</taxon>
        <taxon>Ecdysozoa</taxon>
        <taxon>Arthropoda</taxon>
        <taxon>Crustacea</taxon>
        <taxon>Branchiopoda</taxon>
        <taxon>Diplostraca</taxon>
        <taxon>Cladocera</taxon>
        <taxon>Anomopoda</taxon>
        <taxon>Daphniidae</taxon>
        <taxon>Daphnia</taxon>
    </lineage>
</organism>
<dbReference type="InParanoid" id="E9HG57"/>
<dbReference type="EMBL" id="GL732639">
    <property type="protein sequence ID" value="EFX69281.1"/>
    <property type="molecule type" value="Genomic_DNA"/>
</dbReference>
<evidence type="ECO:0000313" key="2">
    <source>
        <dbReference type="Proteomes" id="UP000000305"/>
    </source>
</evidence>
<proteinExistence type="predicted"/>
<dbReference type="HOGENOM" id="CLU_052726_1_0_1"/>
<dbReference type="AlphaFoldDB" id="E9HG57"/>